<evidence type="ECO:0000256" key="8">
    <source>
        <dbReference type="ARBA" id="ARBA00022801"/>
    </source>
</evidence>
<dbReference type="GO" id="GO:0000781">
    <property type="term" value="C:chromosome, telomeric region"/>
    <property type="evidence" value="ECO:0007669"/>
    <property type="project" value="UniProtKB-SubCell"/>
</dbReference>
<keyword evidence="12" id="KW-0779">Telomere</keyword>
<dbReference type="InterPro" id="IPR049730">
    <property type="entry name" value="SNF2/RAD54-like_C"/>
</dbReference>
<dbReference type="SMART" id="SM00487">
    <property type="entry name" value="DEXDc"/>
    <property type="match status" value="1"/>
</dbReference>
<keyword evidence="14" id="KW-0539">Nucleus</keyword>
<dbReference type="InterPro" id="IPR027417">
    <property type="entry name" value="P-loop_NTPase"/>
</dbReference>
<dbReference type="CDD" id="cd11726">
    <property type="entry name" value="ADDz_ATRX"/>
    <property type="match status" value="1"/>
</dbReference>
<evidence type="ECO:0000256" key="9">
    <source>
        <dbReference type="ARBA" id="ARBA00022806"/>
    </source>
</evidence>
<feature type="domain" description="Helicase C-terminal" evidence="19">
    <location>
        <begin position="1163"/>
        <end position="1320"/>
    </location>
</feature>
<comment type="similarity">
    <text evidence="3">Belongs to the SNF2/RAD54 helicase family.</text>
</comment>
<evidence type="ECO:0000256" key="6">
    <source>
        <dbReference type="ARBA" id="ARBA00022741"/>
    </source>
</evidence>
<dbReference type="SMART" id="SM00490">
    <property type="entry name" value="HELICc"/>
    <property type="match status" value="1"/>
</dbReference>
<dbReference type="GO" id="GO:0003677">
    <property type="term" value="F:DNA binding"/>
    <property type="evidence" value="ECO:0007669"/>
    <property type="project" value="UniProtKB-KW"/>
</dbReference>
<feature type="domain" description="Helicase ATP-binding" evidence="18">
    <location>
        <begin position="782"/>
        <end position="965"/>
    </location>
</feature>
<keyword evidence="6" id="KW-0547">Nucleotide-binding</keyword>
<feature type="compositionally biased region" description="Acidic residues" evidence="17">
    <location>
        <begin position="11"/>
        <end position="31"/>
    </location>
</feature>
<dbReference type="GO" id="GO:0016887">
    <property type="term" value="F:ATP hydrolysis activity"/>
    <property type="evidence" value="ECO:0007669"/>
    <property type="project" value="InterPro"/>
</dbReference>
<evidence type="ECO:0000313" key="21">
    <source>
        <dbReference type="EMBL" id="KAF9612310.1"/>
    </source>
</evidence>
<evidence type="ECO:0000259" key="18">
    <source>
        <dbReference type="PROSITE" id="PS51192"/>
    </source>
</evidence>
<keyword evidence="10" id="KW-0862">Zinc</keyword>
<organism evidence="21 22">
    <name type="scientific">Coptis chinensis</name>
    <dbReference type="NCBI Taxonomy" id="261450"/>
    <lineage>
        <taxon>Eukaryota</taxon>
        <taxon>Viridiplantae</taxon>
        <taxon>Streptophyta</taxon>
        <taxon>Embryophyta</taxon>
        <taxon>Tracheophyta</taxon>
        <taxon>Spermatophyta</taxon>
        <taxon>Magnoliopsida</taxon>
        <taxon>Ranunculales</taxon>
        <taxon>Ranunculaceae</taxon>
        <taxon>Coptidoideae</taxon>
        <taxon>Coptis</taxon>
    </lineage>
</organism>
<dbReference type="GO" id="GO:0008270">
    <property type="term" value="F:zinc ion binding"/>
    <property type="evidence" value="ECO:0007669"/>
    <property type="project" value="UniProtKB-KW"/>
</dbReference>
<evidence type="ECO:0000256" key="4">
    <source>
        <dbReference type="ARBA" id="ARBA00022454"/>
    </source>
</evidence>
<evidence type="ECO:0000256" key="12">
    <source>
        <dbReference type="ARBA" id="ARBA00022895"/>
    </source>
</evidence>
<keyword evidence="13" id="KW-0238">DNA-binding</keyword>
<feature type="compositionally biased region" description="Polar residues" evidence="17">
    <location>
        <begin position="381"/>
        <end position="393"/>
    </location>
</feature>
<dbReference type="PROSITE" id="PS51533">
    <property type="entry name" value="ADD"/>
    <property type="match status" value="1"/>
</dbReference>
<dbReference type="InterPro" id="IPR014001">
    <property type="entry name" value="Helicase_ATP-bd"/>
</dbReference>
<proteinExistence type="inferred from homology"/>
<gene>
    <name evidence="21" type="ORF">IFM89_038913</name>
</gene>
<dbReference type="PANTHER" id="PTHR45797:SF1">
    <property type="entry name" value="HELICASE ARIP4"/>
    <property type="match status" value="1"/>
</dbReference>
<keyword evidence="11" id="KW-0067">ATP-binding</keyword>
<keyword evidence="16" id="KW-0175">Coiled coil</keyword>
<evidence type="ECO:0000259" key="19">
    <source>
        <dbReference type="PROSITE" id="PS51194"/>
    </source>
</evidence>
<dbReference type="PROSITE" id="PS51192">
    <property type="entry name" value="HELICASE_ATP_BIND_1"/>
    <property type="match status" value="1"/>
</dbReference>
<keyword evidence="9" id="KW-0347">Helicase</keyword>
<feature type="coiled-coil region" evidence="16">
    <location>
        <begin position="73"/>
        <end position="100"/>
    </location>
</feature>
<feature type="non-terminal residue" evidence="21">
    <location>
        <position position="1320"/>
    </location>
</feature>
<dbReference type="GO" id="GO:0005634">
    <property type="term" value="C:nucleus"/>
    <property type="evidence" value="ECO:0007669"/>
    <property type="project" value="UniProtKB-SubCell"/>
</dbReference>
<evidence type="ECO:0000256" key="10">
    <source>
        <dbReference type="ARBA" id="ARBA00022833"/>
    </source>
</evidence>
<dbReference type="PANTHER" id="PTHR45797">
    <property type="entry name" value="RAD54-LIKE"/>
    <property type="match status" value="1"/>
</dbReference>
<name>A0A835LYL1_9MAGN</name>
<evidence type="ECO:0000256" key="17">
    <source>
        <dbReference type="SAM" id="MobiDB-lite"/>
    </source>
</evidence>
<evidence type="ECO:0000256" key="11">
    <source>
        <dbReference type="ARBA" id="ARBA00022840"/>
    </source>
</evidence>
<dbReference type="Gene3D" id="3.40.50.10810">
    <property type="entry name" value="Tandem AAA-ATPase domain"/>
    <property type="match status" value="1"/>
</dbReference>
<evidence type="ECO:0000256" key="5">
    <source>
        <dbReference type="ARBA" id="ARBA00022723"/>
    </source>
</evidence>
<feature type="domain" description="PHD-type" evidence="20">
    <location>
        <begin position="520"/>
        <end position="652"/>
    </location>
</feature>
<evidence type="ECO:0000256" key="2">
    <source>
        <dbReference type="ARBA" id="ARBA00004574"/>
    </source>
</evidence>
<accession>A0A835LYL1</accession>
<evidence type="ECO:0000256" key="14">
    <source>
        <dbReference type="ARBA" id="ARBA00023242"/>
    </source>
</evidence>
<dbReference type="Gene3D" id="3.40.50.300">
    <property type="entry name" value="P-loop containing nucleotide triphosphate hydrolases"/>
    <property type="match status" value="1"/>
</dbReference>
<evidence type="ECO:0000256" key="3">
    <source>
        <dbReference type="ARBA" id="ARBA00007025"/>
    </source>
</evidence>
<dbReference type="Pfam" id="PF00176">
    <property type="entry name" value="SNF2-rel_dom"/>
    <property type="match status" value="1"/>
</dbReference>
<dbReference type="EMBL" id="JADFTS010000004">
    <property type="protein sequence ID" value="KAF9612310.1"/>
    <property type="molecule type" value="Genomic_DNA"/>
</dbReference>
<sequence length="1320" mass="149494">VEKLSMTKIDEDQDEMEDEESVSGDSFIDDDPSEGELHLEARFLVYSSFACYEFLVYIVVFGVVQVPLTDSEIEDLIAELLEVESKAAEAQESLEKESLTQVEIDVRAELAENLHGEELELAVTTEMRNFVENWETTLDELETESAHLVEQLDGTGVDLPSLFKWIESQIPNGCSTEAWKKRTHWIGSEVTSEVTKSVADAEKYLDSQRPVRRKQGRLVEEGASGFLGRKLSEGNAKEFVAENPDKDWSSFNEIIRSNCSSKDDTSFGGKHWASVYLASTPQQAADMGLKFPGVDEVEEIDDIEENCSDPFYADAIANEKEIDLSEEQKKLFRKVKEEDDANNTLKFQLSLKRRRQRIRCKQECTQQEVDLVDQVQENSTKDSFPSNEDSQPASCDKSCKTIEGVRDTNDDGASQNVKAGVLSSHEIDEERLLNNGNLNVIDESTACELIELRGEKRSHDSEHFEMDSKRSRTVIIDSDDEMQVDDDKSTSRICDTEMDLQSELQAKEKVDQANAISVPCQNQHVTSENFQCTACAKVVAACEVRQHPILKVIVCGNCYFVVKKKMQEKDPDCSECYCGWCGKSTDLITCKACKMLFCSTCVKCNFGEACLAEFQASLWHCFCCSPTLLDKLTVECEKALAAKGHSMSSSDSDSELSGDDIRFRARAKERGKRKIRRIIDDAELGEETKEKIALEKARQEHLKSLHANSRTIVSASCSGSVPEGASMEVEGDATKGYIVNVVREKDEEAVSIPPSISAKLKPHQIAGIRFMWENIIQCVRKVKSGDRGLGCILAHTMGLGKTFQVIAFLYTAMRCVDLGLKSALIVTPVNVLHNWRHEFTKWRPMELKALRVYMLEDVSRERRLDLLKKWRVKGGVFLIGYTAFRNLSLGKNVRDSQVAQEICYALQDGPDILVCDEAHMIKNTRADVTQALKQVRCQRRIALTGSPLQNNLMEYYCMVDFVREGFLGSSLEFQNPIENGQHANSTSNDVKVMNQRSHILHEQLKGFVQRMDMNVVKKDLPPKTVYVIAVKLSPLQRKLYNRFLDEHGFRKIKVSGEKIVRRRCFFAGYQALAQIWNHPGVLQLAKEHKNHLKPEYAMENFLVDDSSSDDNLEGDMQNGEKQVTKNEFAHRKSDNVFLHEDWWKNLIKDETYKEVEYSGKMVLLLQILSMSSAEGDKALVFSQSLTTLDLIEHYLKKLPRQGKNGKCWKKDKDWYRLDGGTAGSERQKLVEKFNDPANARVKCTLISTRAGSLGINLPAANRVIIVDGSWNPTHDLQAIYRAWRYGQRKPVFAYRLMAHGTMEEKIYKRQVFAKSGECMN</sequence>
<comment type="subcellular location">
    <subcellularLocation>
        <location evidence="2">Chromosome</location>
        <location evidence="2">Telomere</location>
    </subcellularLocation>
    <subcellularLocation>
        <location evidence="1">Nucleus</location>
    </subcellularLocation>
</comment>
<dbReference type="Proteomes" id="UP000631114">
    <property type="component" value="Unassembled WGS sequence"/>
</dbReference>
<protein>
    <recommendedName>
        <fullName evidence="15">ATP-dependent helicase ATRX</fullName>
    </recommendedName>
</protein>
<keyword evidence="4" id="KW-0158">Chromosome</keyword>
<dbReference type="Pfam" id="PF00271">
    <property type="entry name" value="Helicase_C"/>
    <property type="match status" value="1"/>
</dbReference>
<keyword evidence="8" id="KW-0378">Hydrolase</keyword>
<dbReference type="InterPro" id="IPR001650">
    <property type="entry name" value="Helicase_C-like"/>
</dbReference>
<dbReference type="InterPro" id="IPR044574">
    <property type="entry name" value="ARIP4-like"/>
</dbReference>
<dbReference type="SUPFAM" id="SSF52540">
    <property type="entry name" value="P-loop containing nucleoside triphosphate hydrolases"/>
    <property type="match status" value="2"/>
</dbReference>
<dbReference type="GO" id="GO:0004386">
    <property type="term" value="F:helicase activity"/>
    <property type="evidence" value="ECO:0007669"/>
    <property type="project" value="UniProtKB-KW"/>
</dbReference>
<dbReference type="CDD" id="cd18793">
    <property type="entry name" value="SF2_C_SNF"/>
    <property type="match status" value="1"/>
</dbReference>
<evidence type="ECO:0000256" key="7">
    <source>
        <dbReference type="ARBA" id="ARBA00022771"/>
    </source>
</evidence>
<keyword evidence="7" id="KW-0863">Zinc-finger</keyword>
<dbReference type="GO" id="GO:0005524">
    <property type="term" value="F:ATP binding"/>
    <property type="evidence" value="ECO:0007669"/>
    <property type="project" value="UniProtKB-KW"/>
</dbReference>
<reference evidence="21 22" key="1">
    <citation type="submission" date="2020-10" db="EMBL/GenBank/DDBJ databases">
        <title>The Coptis chinensis genome and diversification of protoberbering-type alkaloids.</title>
        <authorList>
            <person name="Wang B."/>
            <person name="Shu S."/>
            <person name="Song C."/>
            <person name="Liu Y."/>
        </authorList>
    </citation>
    <scope>NUCLEOTIDE SEQUENCE [LARGE SCALE GENOMIC DNA]</scope>
    <source>
        <strain evidence="21">HL-2020</strain>
        <tissue evidence="21">Leaf</tissue>
    </source>
</reference>
<feature type="compositionally biased region" description="Basic and acidic residues" evidence="17">
    <location>
        <begin position="1"/>
        <end position="10"/>
    </location>
</feature>
<dbReference type="PROSITE" id="PS51194">
    <property type="entry name" value="HELICASE_CTER"/>
    <property type="match status" value="1"/>
</dbReference>
<dbReference type="InterPro" id="IPR038718">
    <property type="entry name" value="SNF2-like_sf"/>
</dbReference>
<dbReference type="InterPro" id="IPR000330">
    <property type="entry name" value="SNF2_N"/>
</dbReference>
<dbReference type="OrthoDB" id="2020972at2759"/>
<keyword evidence="22" id="KW-1185">Reference proteome</keyword>
<evidence type="ECO:0000256" key="13">
    <source>
        <dbReference type="ARBA" id="ARBA00023125"/>
    </source>
</evidence>
<comment type="caution">
    <text evidence="21">The sequence shown here is derived from an EMBL/GenBank/DDBJ whole genome shotgun (WGS) entry which is preliminary data.</text>
</comment>
<evidence type="ECO:0000256" key="16">
    <source>
        <dbReference type="SAM" id="Coils"/>
    </source>
</evidence>
<feature type="region of interest" description="Disordered" evidence="17">
    <location>
        <begin position="375"/>
        <end position="397"/>
    </location>
</feature>
<keyword evidence="5" id="KW-0479">Metal-binding</keyword>
<dbReference type="InterPro" id="IPR025766">
    <property type="entry name" value="ADD"/>
</dbReference>
<evidence type="ECO:0000259" key="20">
    <source>
        <dbReference type="PROSITE" id="PS51533"/>
    </source>
</evidence>
<evidence type="ECO:0000256" key="15">
    <source>
        <dbReference type="ARBA" id="ARBA00031106"/>
    </source>
</evidence>
<feature type="region of interest" description="Disordered" evidence="17">
    <location>
        <begin position="1"/>
        <end position="31"/>
    </location>
</feature>
<evidence type="ECO:0000313" key="22">
    <source>
        <dbReference type="Proteomes" id="UP000631114"/>
    </source>
</evidence>
<evidence type="ECO:0000256" key="1">
    <source>
        <dbReference type="ARBA" id="ARBA00004123"/>
    </source>
</evidence>